<accession>A0ABD3QC51</accession>
<reference evidence="2 3" key="1">
    <citation type="submission" date="2024-10" db="EMBL/GenBank/DDBJ databases">
        <title>Updated reference genomes for cyclostephanoid diatoms.</title>
        <authorList>
            <person name="Roberts W.R."/>
            <person name="Alverson A.J."/>
        </authorList>
    </citation>
    <scope>NUCLEOTIDE SEQUENCE [LARGE SCALE GENOMIC DNA]</scope>
    <source>
        <strain evidence="2 3">AJA010-31</strain>
    </source>
</reference>
<evidence type="ECO:0000313" key="3">
    <source>
        <dbReference type="Proteomes" id="UP001530400"/>
    </source>
</evidence>
<name>A0ABD3QC51_9STRA</name>
<feature type="region of interest" description="Disordered" evidence="1">
    <location>
        <begin position="2168"/>
        <end position="2194"/>
    </location>
</feature>
<protein>
    <recommendedName>
        <fullName evidence="4">Separase</fullName>
    </recommendedName>
</protein>
<evidence type="ECO:0000256" key="1">
    <source>
        <dbReference type="SAM" id="MobiDB-lite"/>
    </source>
</evidence>
<evidence type="ECO:0008006" key="4">
    <source>
        <dbReference type="Google" id="ProtNLM"/>
    </source>
</evidence>
<comment type="caution">
    <text evidence="2">The sequence shown here is derived from an EMBL/GenBank/DDBJ whole genome shotgun (WGS) entry which is preliminary data.</text>
</comment>
<dbReference type="EMBL" id="JALLPJ020000234">
    <property type="protein sequence ID" value="KAL3797919.1"/>
    <property type="molecule type" value="Genomic_DNA"/>
</dbReference>
<dbReference type="Proteomes" id="UP001530400">
    <property type="component" value="Unassembled WGS sequence"/>
</dbReference>
<proteinExistence type="predicted"/>
<dbReference type="InterPro" id="IPR052802">
    <property type="entry name" value="KNTC1"/>
</dbReference>
<keyword evidence="3" id="KW-1185">Reference proteome</keyword>
<dbReference type="PANTHER" id="PTHR15688">
    <property type="entry name" value="KINETOCHORE-ASSOCIATED PROTEIN 1"/>
    <property type="match status" value="1"/>
</dbReference>
<sequence>MAASLHSIPLPPSREDDDSLTWDQSVLDIDPDNTTTTPSPTAKRTSLTFHAIAHGKSVLGTLPSLPTDNRNIITWQTSFNQEIVSLSSNRDGTTLAVATRTHISLLKGCDGSILATRQIIDTKVQSNQSISECCPSVEFVSRNSDVNDKDALIVLPDNSSEIILISNIDGDTLNSTDLNSVKRAAGEMSINALSLPVENVNGINGVFVDEDMVRFFLVDDAVRVYDVNIEDVKGGSNSSSGCELVLNDLLGLIPGEEDWRCMEMSIDDNTDCGTYLTVAACNEKGMNAICWFNALDLSLKARYACQFGLKSVRACKSYNPEKCVAAVFVTKDQQVPRIQVVQSLIGKGINDSDSMVLFTIEADAGAQSVDLAAPPASEENGPYSFRYINRFNDEKDSTCGEFVSGEQARAGMVHYLLTNNAFDEAYTCINELNEHPANARLSSPIHKSTVALWQFRHVLSKGSISSKENMIEAKECLRRLASSAIGGGVTGVEGLSCAAQFLMSWPKNQADTGVTNNSPTISIQEVCMALSAMSTTITSVIEVLSVSKVSKLQEMKQRLDDRQTALRALRDISDVDGLEITLDDPYLAIGSLVDLLNCLVSQGAFKSVERFMKSQWGKQISRTVAASSALRIPVSVNPRCFLPWLCDVILPTLTIGDPLLETIRAWSCGAADKYDEENASSGLDSAIMLLQAVSKATARLAVDVNNSFGHRLQCGDDNKDTEVPETPRHNGSFFNSFDSTASSSRSFYNRPTVLNIGMISGMKSKGSKVFSAKRVGCPSTTLPHSPQIADVTIDEDLDFDCVEDKLKEAIRLKEARSLGIARECLTLKHYSSRGEQYIVKELVKATLLLTAAHTESESERSVNQIRLYAEKINANFDEAVREYAIELCDSSRDNIPSILHQTETLCKWCSSLQIRCLIVLKMLRKALVSIQRPPDLSGITSEALLWVTDGNVKSELEEALRLLTVDLLVRKYCGNGAQAFFRVIEASHTRRLVQHITDRHFDTRDVLSDLLVLCDAFHASVSKVDACVSLIQRVIFAKSSGQGTQRIDHAASLMEELYLKDFELAEDVGKVVIEFCSQTIDDCRRLIMQGVSNGKQQAILASSAACSILTVMSKHGKRTKQCTGWIDVPTMLRDFQRISKLQTGCGVFISHSELNDSSSCVSILVGLLNPCVELLKRKSFEESSLRDNLKTIIASAKHWCAILCDVPSKVSNLWSRSVGTLASTIAKTTSNHASLLLLQVSGVLDEGTGHSSFHSVVSVALTLFGRASLEASNLSKSISFMSNDEENISASLFAVKSLAQASMLFREHVILVSPPSMLSPSISLVNLSEFVCDVSCRADLGVGEKLERYIYLLQSGSRKHKQLMRRRGVLSDGRGLPSSPVLHPSWYVGDGLLLRPLDALVLSMATFESILDVELYTTAGCTSVTHSPMNASDIIHVLESRGAHTTALRVASITDSVALSRNKSCPFSDHVVSLSTALAQRSLGGMESGLTSGAVDHLLSISFLIGNLPKDKAFNLYQASLPSAIGQRHFPRIATLASIGVYCGTGSFSSGQPFPWCKQMKFIEQCQCFVMHSKMWSILSCFKVTFDPSTFTQTTASMSVLQGYCEKLIWSAASELNADSVLKLATKFVKYYSIDKHLPASTLMQFLLSTPDDHMNDRRCDLAHAEATVRESCLPLLPVVNQSKVLRKCVIKLEESSACCSDYDRHLTMLTLYSECLSKLTPFMTSEARKKAHTRESERIGRRLNALILLSSIFDKHPPEKKPPYTKLFESLPSDPSKPISSNYRMQQNLLNLDSSQCFDPLRALHDVLEGDSTNAITASLSPLCSLLGLPAGYIHARSLVIKFLKLNRGREALPSPESSVFNVVKKLTLAADRADFSWWCSTKYDSGSHEQLKCIEIAFTNATLAAEQLELKGSAANAEDEENAIERVKRIAVARAMISDIILVNDILLRHPSISHAAKTSYKSIIKGFQDSLQSVEYMPENLVKHLLVEGSLTAAKASLDSNSLFTTSHFRSLAMLIHDACEMLSDRYSHINIGKCVRLFTRRWLVHGDDIMCGSSADALEQTVEADARPLSTVKHNDLNTINEDNEVTSEFFMDMAKMNISSGEQDWVHQKSSSDKNTGIKSNDEPSIFESLSQKERSQLSVSRTALRIAFLMCFAQDCNQFDTISDESDQDENANTNVKASKKDTKTKSTATNQKVNCFEGDLALSHARELLGIVFAKQGSVASTLAFMMEDSHDGSFSTHGEENGSKNKALSFAMRHRALRVASILCPYDVLLRVMLEEGYARDIDDDHIPKIAFGSFIAMEIEAMGLPLPFADISQLSQTHFPSYARTLWKNQASISAARLGGRLHTLLLELAVNHEAVDWEMMTLLFGEISRSELPRSLLLACECAIESKAFEKAVSANRNEVISCISKAAKRIFEFMSNAIHSAAKSEQFDACICCTTIDRHLRIVEKLSDSDAVYFVEAFGALAGDCKMREKMELCEVLASAAVRIASHLSNPQSFSSVSAAIKSVCDGKDVARDMPSDHTPSCCAKSIQRYEKSFVS</sequence>
<evidence type="ECO:0000313" key="2">
    <source>
        <dbReference type="EMBL" id="KAL3797919.1"/>
    </source>
</evidence>
<feature type="region of interest" description="Disordered" evidence="1">
    <location>
        <begin position="2106"/>
        <end position="2128"/>
    </location>
</feature>
<dbReference type="PANTHER" id="PTHR15688:SF1">
    <property type="entry name" value="KINETOCHORE-ASSOCIATED PROTEIN 1"/>
    <property type="match status" value="1"/>
</dbReference>
<organism evidence="2 3">
    <name type="scientific">Cyclotella atomus</name>
    <dbReference type="NCBI Taxonomy" id="382360"/>
    <lineage>
        <taxon>Eukaryota</taxon>
        <taxon>Sar</taxon>
        <taxon>Stramenopiles</taxon>
        <taxon>Ochrophyta</taxon>
        <taxon>Bacillariophyta</taxon>
        <taxon>Coscinodiscophyceae</taxon>
        <taxon>Thalassiosirophycidae</taxon>
        <taxon>Stephanodiscales</taxon>
        <taxon>Stephanodiscaceae</taxon>
        <taxon>Cyclotella</taxon>
    </lineage>
</organism>
<gene>
    <name evidence="2" type="ORF">ACHAWO_001400</name>
</gene>